<protein>
    <submittedName>
        <fullName evidence="1">Uncharacterized protein</fullName>
    </submittedName>
</protein>
<dbReference type="AlphaFoldDB" id="A0AAV3RBX2"/>
<name>A0AAV3RBX2_LITER</name>
<comment type="caution">
    <text evidence="1">The sequence shown here is derived from an EMBL/GenBank/DDBJ whole genome shotgun (WGS) entry which is preliminary data.</text>
</comment>
<sequence>MVKPSIAIPYRIAEGEIGYRWRIPFLTTIEVEGILVLSLPFFITSARCPLSIVQLRESYCPDVLSELLLSVLDFLSMEAPKGNLLEMGVRSL</sequence>
<gene>
    <name evidence="1" type="ORF">LIER_41587</name>
</gene>
<keyword evidence="2" id="KW-1185">Reference proteome</keyword>
<organism evidence="1 2">
    <name type="scientific">Lithospermum erythrorhizon</name>
    <name type="common">Purple gromwell</name>
    <name type="synonym">Lithospermum officinale var. erythrorhizon</name>
    <dbReference type="NCBI Taxonomy" id="34254"/>
    <lineage>
        <taxon>Eukaryota</taxon>
        <taxon>Viridiplantae</taxon>
        <taxon>Streptophyta</taxon>
        <taxon>Embryophyta</taxon>
        <taxon>Tracheophyta</taxon>
        <taxon>Spermatophyta</taxon>
        <taxon>Magnoliopsida</taxon>
        <taxon>eudicotyledons</taxon>
        <taxon>Gunneridae</taxon>
        <taxon>Pentapetalae</taxon>
        <taxon>asterids</taxon>
        <taxon>lamiids</taxon>
        <taxon>Boraginales</taxon>
        <taxon>Boraginaceae</taxon>
        <taxon>Boraginoideae</taxon>
        <taxon>Lithospermeae</taxon>
        <taxon>Lithospermum</taxon>
    </lineage>
</organism>
<dbReference type="Proteomes" id="UP001454036">
    <property type="component" value="Unassembled WGS sequence"/>
</dbReference>
<reference evidence="1 2" key="1">
    <citation type="submission" date="2024-01" db="EMBL/GenBank/DDBJ databases">
        <title>The complete chloroplast genome sequence of Lithospermum erythrorhizon: insights into the phylogenetic relationship among Boraginaceae species and the maternal lineages of purple gromwells.</title>
        <authorList>
            <person name="Okada T."/>
            <person name="Watanabe K."/>
        </authorList>
    </citation>
    <scope>NUCLEOTIDE SEQUENCE [LARGE SCALE GENOMIC DNA]</scope>
</reference>
<accession>A0AAV3RBX2</accession>
<evidence type="ECO:0000313" key="1">
    <source>
        <dbReference type="EMBL" id="GAA0173785.1"/>
    </source>
</evidence>
<proteinExistence type="predicted"/>
<dbReference type="EMBL" id="BAABME010026377">
    <property type="protein sequence ID" value="GAA0173785.1"/>
    <property type="molecule type" value="Genomic_DNA"/>
</dbReference>
<evidence type="ECO:0000313" key="2">
    <source>
        <dbReference type="Proteomes" id="UP001454036"/>
    </source>
</evidence>